<keyword evidence="1" id="KW-0812">Transmembrane</keyword>
<proteinExistence type="predicted"/>
<dbReference type="OrthoDB" id="8234117at2"/>
<dbReference type="Proteomes" id="UP000183063">
    <property type="component" value="Unassembled WGS sequence"/>
</dbReference>
<organism evidence="2 4">
    <name type="scientific">Rhizobium tibeticum</name>
    <dbReference type="NCBI Taxonomy" id="501024"/>
    <lineage>
        <taxon>Bacteria</taxon>
        <taxon>Pseudomonadati</taxon>
        <taxon>Pseudomonadota</taxon>
        <taxon>Alphaproteobacteria</taxon>
        <taxon>Hyphomicrobiales</taxon>
        <taxon>Rhizobiaceae</taxon>
        <taxon>Rhizobium/Agrobacterium group</taxon>
        <taxon>Rhizobium</taxon>
    </lineage>
</organism>
<dbReference type="Proteomes" id="UP000198939">
    <property type="component" value="Unassembled WGS sequence"/>
</dbReference>
<name>A0A1H8W785_9HYPH</name>
<gene>
    <name evidence="2" type="ORF">RTCCBAU85039_6355</name>
    <name evidence="3" type="ORF">SAMN05216228_105612</name>
</gene>
<reference evidence="2" key="2">
    <citation type="submission" date="2016-10" db="EMBL/GenBank/DDBJ databases">
        <authorList>
            <person name="de Groot N.N."/>
        </authorList>
    </citation>
    <scope>NUCLEOTIDE SEQUENCE [LARGE SCALE GENOMIC DNA]</scope>
    <source>
        <strain evidence="2">CCBAU85039</strain>
    </source>
</reference>
<feature type="transmembrane region" description="Helical" evidence="1">
    <location>
        <begin position="6"/>
        <end position="28"/>
    </location>
</feature>
<evidence type="ECO:0000313" key="3">
    <source>
        <dbReference type="EMBL" id="SEP23512.1"/>
    </source>
</evidence>
<dbReference type="EMBL" id="FOCV01000056">
    <property type="protein sequence ID" value="SEP23512.1"/>
    <property type="molecule type" value="Genomic_DNA"/>
</dbReference>
<dbReference type="RefSeq" id="WP_072381669.1">
    <property type="nucleotide sequence ID" value="NZ_FNXB01000069.1"/>
</dbReference>
<dbReference type="AlphaFoldDB" id="A0A1H8W785"/>
<protein>
    <submittedName>
        <fullName evidence="2">Uncharacterized protein</fullName>
    </submittedName>
</protein>
<evidence type="ECO:0000313" key="5">
    <source>
        <dbReference type="Proteomes" id="UP000198939"/>
    </source>
</evidence>
<evidence type="ECO:0000313" key="2">
    <source>
        <dbReference type="EMBL" id="SEI20301.1"/>
    </source>
</evidence>
<dbReference type="EMBL" id="FNXB01000069">
    <property type="protein sequence ID" value="SEI20301.1"/>
    <property type="molecule type" value="Genomic_DNA"/>
</dbReference>
<reference evidence="4" key="1">
    <citation type="submission" date="2016-10" db="EMBL/GenBank/DDBJ databases">
        <authorList>
            <person name="Wibberg D."/>
        </authorList>
    </citation>
    <scope>NUCLEOTIDE SEQUENCE [LARGE SCALE GENOMIC DNA]</scope>
</reference>
<evidence type="ECO:0000313" key="4">
    <source>
        <dbReference type="Proteomes" id="UP000183063"/>
    </source>
</evidence>
<keyword evidence="1" id="KW-0472">Membrane</keyword>
<sequence length="149" mass="16458">MDAYISALMGLAGIAIGSLTSFATTWMTHRSQVKEKHREVEAAKREKLFSDFIAEATRLYGDAISHQKDDVSDLVLLYALVAQMRLISSRPVVDGAELAMARIVETYLTPNRSLSEIRDLARSGAMNFLLDFGEACRAELAAGYLSARR</sequence>
<evidence type="ECO:0000256" key="1">
    <source>
        <dbReference type="SAM" id="Phobius"/>
    </source>
</evidence>
<keyword evidence="1" id="KW-1133">Transmembrane helix</keyword>
<keyword evidence="5" id="KW-1185">Reference proteome</keyword>
<reference evidence="3 5" key="3">
    <citation type="submission" date="2016-10" db="EMBL/GenBank/DDBJ databases">
        <authorList>
            <person name="Varghese N."/>
            <person name="Submissions S."/>
        </authorList>
    </citation>
    <scope>NUCLEOTIDE SEQUENCE [LARGE SCALE GENOMIC DNA]</scope>
    <source>
        <strain evidence="3 5">CGMCC 1.7071</strain>
    </source>
</reference>
<accession>A0A1H8W785</accession>